<dbReference type="OrthoDB" id="5238763at2759"/>
<proteinExistence type="predicted"/>
<organism evidence="3 4">
    <name type="scientific">Cytospora leucostoma</name>
    <dbReference type="NCBI Taxonomy" id="1230097"/>
    <lineage>
        <taxon>Eukaryota</taxon>
        <taxon>Fungi</taxon>
        <taxon>Dikarya</taxon>
        <taxon>Ascomycota</taxon>
        <taxon>Pezizomycotina</taxon>
        <taxon>Sordariomycetes</taxon>
        <taxon>Sordariomycetidae</taxon>
        <taxon>Diaporthales</taxon>
        <taxon>Cytosporaceae</taxon>
        <taxon>Cytospora</taxon>
    </lineage>
</organism>
<evidence type="ECO:0000256" key="2">
    <source>
        <dbReference type="SAM" id="Phobius"/>
    </source>
</evidence>
<dbReference type="AlphaFoldDB" id="A0A423VT39"/>
<dbReference type="Proteomes" id="UP000285146">
    <property type="component" value="Unassembled WGS sequence"/>
</dbReference>
<evidence type="ECO:0000313" key="3">
    <source>
        <dbReference type="EMBL" id="ROV94148.1"/>
    </source>
</evidence>
<keyword evidence="2" id="KW-0812">Transmembrane</keyword>
<dbReference type="EMBL" id="LKEB01000077">
    <property type="protein sequence ID" value="ROV94148.1"/>
    <property type="molecule type" value="Genomic_DNA"/>
</dbReference>
<dbReference type="InParanoid" id="A0A423VT39"/>
<evidence type="ECO:0000313" key="4">
    <source>
        <dbReference type="Proteomes" id="UP000285146"/>
    </source>
</evidence>
<feature type="region of interest" description="Disordered" evidence="1">
    <location>
        <begin position="306"/>
        <end position="331"/>
    </location>
</feature>
<keyword evidence="4" id="KW-1185">Reference proteome</keyword>
<accession>A0A423VT39</accession>
<gene>
    <name evidence="3" type="ORF">VPNG_09329</name>
</gene>
<protein>
    <submittedName>
        <fullName evidence="3">Uncharacterized protein</fullName>
    </submittedName>
</protein>
<comment type="caution">
    <text evidence="3">The sequence shown here is derived from an EMBL/GenBank/DDBJ whole genome shotgun (WGS) entry which is preliminary data.</text>
</comment>
<keyword evidence="2" id="KW-0472">Membrane</keyword>
<reference evidence="3 4" key="1">
    <citation type="submission" date="2015-09" db="EMBL/GenBank/DDBJ databases">
        <title>Host preference determinants of Valsa canker pathogens revealed by comparative genomics.</title>
        <authorList>
            <person name="Yin Z."/>
            <person name="Huang L."/>
        </authorList>
    </citation>
    <scope>NUCLEOTIDE SEQUENCE [LARGE SCALE GENOMIC DNA]</scope>
    <source>
        <strain evidence="3 4">SXYLt</strain>
    </source>
</reference>
<feature type="transmembrane region" description="Helical" evidence="2">
    <location>
        <begin position="12"/>
        <end position="32"/>
    </location>
</feature>
<sequence>MANEGDRAGLIGAAVGAFFTCILAGIWLRLILGPSKPLLPLNQSQDQHEQELQEVPPRRNRGLDLERGVVGGEFQLRDPDMFMIPEEDEGGEFDPTTHHGAMVNSVTGEQHSKKVRAPPRLRLNPIDTVVGSCPGDREIPQLSRQHVMSEATPVLEDDDMMLMPPGASLSQGDPSTFEIEDTTISSKNDIATQWKPAPPKVSRYRGLSATRPGQEAQVPSPSQSHIDNEHVVPQTTGPLPTMFPSQPASETFTVKTRPDSWENFSYTGGNDTDGDPDEWSSQVCSTVAEPQRAEAFQALHVGADKAPTKADEDIPGGHQERSLAGPFTPSPRILEQKASLPGRKSKFLEVDVDALPVGESRELALVRKCVGLLREGARTPTVFTSHEEVESPVGEGQDFEHA</sequence>
<name>A0A423VT39_9PEZI</name>
<keyword evidence="2" id="KW-1133">Transmembrane helix</keyword>
<evidence type="ECO:0000256" key="1">
    <source>
        <dbReference type="SAM" id="MobiDB-lite"/>
    </source>
</evidence>